<sequence length="153" mass="17677">MEVYTETPIAAMPQENNELTRRSANFQPSIWGEHFLAYATDDVNENVFQEDSEVEELKEEIRKMQIGTPDKSKQKMELTDTIQRLGVSYHFENATEALLLCDVFNKFKNPEGEFKESLVSNVRRMLSLYEAAYFGIHGENVLEEALKFTTNNL</sequence>
<comment type="pathway">
    <text evidence="2">Secondary metabolite biosynthesis; terpenoid biosynthesis.</text>
</comment>
<organism evidence="5 6">
    <name type="scientific">Cinchona calisaya</name>
    <dbReference type="NCBI Taxonomy" id="153742"/>
    <lineage>
        <taxon>Eukaryota</taxon>
        <taxon>Viridiplantae</taxon>
        <taxon>Streptophyta</taxon>
        <taxon>Embryophyta</taxon>
        <taxon>Tracheophyta</taxon>
        <taxon>Spermatophyta</taxon>
        <taxon>Magnoliopsida</taxon>
        <taxon>eudicotyledons</taxon>
        <taxon>Gunneridae</taxon>
        <taxon>Pentapetalae</taxon>
        <taxon>asterids</taxon>
        <taxon>lamiids</taxon>
        <taxon>Gentianales</taxon>
        <taxon>Rubiaceae</taxon>
        <taxon>Cinchonoideae</taxon>
        <taxon>Cinchoneae</taxon>
        <taxon>Cinchona</taxon>
    </lineage>
</organism>
<evidence type="ECO:0000313" key="5">
    <source>
        <dbReference type="EMBL" id="KAL3503373.1"/>
    </source>
</evidence>
<evidence type="ECO:0000313" key="6">
    <source>
        <dbReference type="Proteomes" id="UP001630127"/>
    </source>
</evidence>
<dbReference type="InterPro" id="IPR008949">
    <property type="entry name" value="Isoprenoid_synthase_dom_sf"/>
</dbReference>
<accession>A0ABD2YCT4</accession>
<dbReference type="InterPro" id="IPR001906">
    <property type="entry name" value="Terpene_synth_N"/>
</dbReference>
<comment type="cofactor">
    <cofactor evidence="1">
        <name>Mg(2+)</name>
        <dbReference type="ChEBI" id="CHEBI:18420"/>
    </cofactor>
</comment>
<comment type="caution">
    <text evidence="5">The sequence shown here is derived from an EMBL/GenBank/DDBJ whole genome shotgun (WGS) entry which is preliminary data.</text>
</comment>
<dbReference type="Gene3D" id="1.50.10.130">
    <property type="entry name" value="Terpene synthase, N-terminal domain"/>
    <property type="match status" value="2"/>
</dbReference>
<name>A0ABD2YCT4_9GENT</name>
<reference evidence="5 6" key="1">
    <citation type="submission" date="2024-11" db="EMBL/GenBank/DDBJ databases">
        <title>A near-complete genome assembly of Cinchona calisaya.</title>
        <authorList>
            <person name="Lian D.C."/>
            <person name="Zhao X.W."/>
            <person name="Wei L."/>
        </authorList>
    </citation>
    <scope>NUCLEOTIDE SEQUENCE [LARGE SCALE GENOMIC DNA]</scope>
    <source>
        <tissue evidence="5">Nenye</tissue>
    </source>
</reference>
<evidence type="ECO:0000256" key="1">
    <source>
        <dbReference type="ARBA" id="ARBA00001946"/>
    </source>
</evidence>
<proteinExistence type="predicted"/>
<dbReference type="PANTHER" id="PTHR31225:SF221">
    <property type="entry name" value="(-)-GERMACRENE D SYNTHASE"/>
    <property type="match status" value="1"/>
</dbReference>
<dbReference type="AlphaFoldDB" id="A0ABD2YCT4"/>
<evidence type="ECO:0000256" key="3">
    <source>
        <dbReference type="ARBA" id="ARBA00023239"/>
    </source>
</evidence>
<feature type="domain" description="Terpene synthase N-terminal" evidence="4">
    <location>
        <begin position="101"/>
        <end position="153"/>
    </location>
</feature>
<gene>
    <name evidence="5" type="ORF">ACH5RR_037822</name>
</gene>
<dbReference type="Proteomes" id="UP001630127">
    <property type="component" value="Unassembled WGS sequence"/>
</dbReference>
<dbReference type="Gene3D" id="1.10.600.10">
    <property type="entry name" value="Farnesyl Diphosphate Synthase"/>
    <property type="match status" value="1"/>
</dbReference>
<dbReference type="InterPro" id="IPR008930">
    <property type="entry name" value="Terpenoid_cyclase/PrenylTrfase"/>
</dbReference>
<protein>
    <recommendedName>
        <fullName evidence="4">Terpene synthase N-terminal domain-containing protein</fullName>
    </recommendedName>
</protein>
<dbReference type="GO" id="GO:0016829">
    <property type="term" value="F:lyase activity"/>
    <property type="evidence" value="ECO:0007669"/>
    <property type="project" value="UniProtKB-KW"/>
</dbReference>
<feature type="domain" description="Terpene synthase N-terminal" evidence="4">
    <location>
        <begin position="30"/>
        <end position="99"/>
    </location>
</feature>
<dbReference type="PANTHER" id="PTHR31225">
    <property type="entry name" value="OS04G0344100 PROTEIN-RELATED"/>
    <property type="match status" value="1"/>
</dbReference>
<keyword evidence="3" id="KW-0456">Lyase</keyword>
<dbReference type="InterPro" id="IPR036965">
    <property type="entry name" value="Terpene_synth_N_sf"/>
</dbReference>
<dbReference type="SUPFAM" id="SSF48239">
    <property type="entry name" value="Terpenoid cyclases/Protein prenyltransferases"/>
    <property type="match status" value="1"/>
</dbReference>
<dbReference type="Pfam" id="PF01397">
    <property type="entry name" value="Terpene_synth"/>
    <property type="match status" value="2"/>
</dbReference>
<dbReference type="EMBL" id="JBJUIK010000015">
    <property type="protein sequence ID" value="KAL3503373.1"/>
    <property type="molecule type" value="Genomic_DNA"/>
</dbReference>
<keyword evidence="6" id="KW-1185">Reference proteome</keyword>
<evidence type="ECO:0000256" key="2">
    <source>
        <dbReference type="ARBA" id="ARBA00004721"/>
    </source>
</evidence>
<evidence type="ECO:0000259" key="4">
    <source>
        <dbReference type="Pfam" id="PF01397"/>
    </source>
</evidence>
<dbReference type="InterPro" id="IPR050148">
    <property type="entry name" value="Terpene_synthase-like"/>
</dbReference>